<dbReference type="OrthoDB" id="3679064at2"/>
<evidence type="ECO:0008006" key="3">
    <source>
        <dbReference type="Google" id="ProtNLM"/>
    </source>
</evidence>
<dbReference type="AlphaFoldDB" id="A0A024H9F0"/>
<keyword evidence="2" id="KW-1185">Reference proteome</keyword>
<dbReference type="STRING" id="861266.ARTSIC4J27_4518"/>
<dbReference type="RefSeq" id="WP_050057302.1">
    <property type="nucleotide sequence ID" value="NZ_CAQI01000061.1"/>
</dbReference>
<organism evidence="1 2">
    <name type="scientific">Pseudarthrobacter siccitolerans</name>
    <dbReference type="NCBI Taxonomy" id="861266"/>
    <lineage>
        <taxon>Bacteria</taxon>
        <taxon>Bacillati</taxon>
        <taxon>Actinomycetota</taxon>
        <taxon>Actinomycetes</taxon>
        <taxon>Micrococcales</taxon>
        <taxon>Micrococcaceae</taxon>
        <taxon>Pseudarthrobacter</taxon>
    </lineage>
</organism>
<reference evidence="2" key="1">
    <citation type="journal article" date="2014" name="Genome Announc.">
        <title>Genome Sequence of Arthrobacter siccitolerans 4J27, a Xeroprotectant-Producing Desiccation-Tolerant Microorganism.</title>
        <authorList>
            <person name="Manzanera M."/>
            <person name="Santa-Cruz-Calvo L."/>
            <person name="Vilchez J.I."/>
            <person name="Garcia-Fontana C."/>
            <person name="Silva-Castro G.A."/>
            <person name="Calvo C."/>
            <person name="Gonzalez-Lopez J."/>
        </authorList>
    </citation>
    <scope>NUCLEOTIDE SEQUENCE [LARGE SCALE GENOMIC DNA]</scope>
    <source>
        <strain evidence="2">4J27</strain>
    </source>
</reference>
<evidence type="ECO:0000313" key="1">
    <source>
        <dbReference type="EMBL" id="CCQ48511.1"/>
    </source>
</evidence>
<evidence type="ECO:0000313" key="2">
    <source>
        <dbReference type="Proteomes" id="UP000035722"/>
    </source>
</evidence>
<accession>A0A024H9F0</accession>
<comment type="caution">
    <text evidence="1">The sequence shown here is derived from an EMBL/GenBank/DDBJ whole genome shotgun (WGS) entry which is preliminary data.</text>
</comment>
<proteinExistence type="predicted"/>
<sequence>MTIDWDEKKALLQEPNIAKVTQLCDELMEKKPGSTVPYIDPVHDEDECRIVSLQVSPGKGTESGFVSHYNDDEAARRATQIYELAELDSRYVMPWNAYPWVRDPGMPSALSVQEKTDGLRPFRQFLKINSRVSAIIAHGTDAATFLTLFEKTYHSSLKNSGIKVYKATALGGRAFAVSEAKQEELLAKNVEIYKDAMQRAGIQHL</sequence>
<dbReference type="Proteomes" id="UP000035722">
    <property type="component" value="Unassembled WGS sequence"/>
</dbReference>
<dbReference type="EMBL" id="CAQI01000061">
    <property type="protein sequence ID" value="CCQ48511.1"/>
    <property type="molecule type" value="Genomic_DNA"/>
</dbReference>
<protein>
    <recommendedName>
        <fullName evidence="3">Uracil-DNA glycosylase</fullName>
    </recommendedName>
</protein>
<gene>
    <name evidence="1" type="ORF">ARTSIC4J27_4518</name>
</gene>
<name>A0A024H9F0_9MICC</name>